<evidence type="ECO:0000313" key="2">
    <source>
        <dbReference type="EMBL" id="KAE8546600.1"/>
    </source>
</evidence>
<dbReference type="Proteomes" id="UP000469950">
    <property type="component" value="Unassembled WGS sequence"/>
</dbReference>
<dbReference type="SUPFAM" id="SSF52540">
    <property type="entry name" value="P-loop containing nucleoside triphosphate hydrolases"/>
    <property type="match status" value="1"/>
</dbReference>
<organism evidence="2 3">
    <name type="scientific">Marinobacter nauticus</name>
    <name type="common">Marinobacter hydrocarbonoclasticus</name>
    <name type="synonym">Marinobacter aquaeolei</name>
    <dbReference type="NCBI Taxonomy" id="2743"/>
    <lineage>
        <taxon>Bacteria</taxon>
        <taxon>Pseudomonadati</taxon>
        <taxon>Pseudomonadota</taxon>
        <taxon>Gammaproteobacteria</taxon>
        <taxon>Pseudomonadales</taxon>
        <taxon>Marinobacteraceae</taxon>
        <taxon>Marinobacter</taxon>
    </lineage>
</organism>
<evidence type="ECO:0000256" key="1">
    <source>
        <dbReference type="SAM" id="Coils"/>
    </source>
</evidence>
<evidence type="ECO:0008006" key="4">
    <source>
        <dbReference type="Google" id="ProtNLM"/>
    </source>
</evidence>
<protein>
    <recommendedName>
        <fullName evidence="4">Rad50/SbcC-type AAA domain-containing protein</fullName>
    </recommendedName>
</protein>
<name>A0A833JUZ5_MARNT</name>
<reference evidence="2 3" key="1">
    <citation type="submission" date="2019-10" db="EMBL/GenBank/DDBJ databases">
        <title>Draft genome sequence of Marinobacter hydrocarbonoclasticus NCT7M from the microbiome of the marine copepod.</title>
        <authorList>
            <person name="Nuttall R."/>
            <person name="Sharma G."/>
            <person name="Moisander P."/>
        </authorList>
    </citation>
    <scope>NUCLEOTIDE SEQUENCE [LARGE SCALE GENOMIC DNA]</scope>
    <source>
        <strain evidence="2 3">NCT7M</strain>
    </source>
</reference>
<proteinExistence type="predicted"/>
<dbReference type="EMBL" id="WBMP01000003">
    <property type="protein sequence ID" value="KAE8546600.1"/>
    <property type="molecule type" value="Genomic_DNA"/>
</dbReference>
<keyword evidence="1" id="KW-0175">Coiled coil</keyword>
<gene>
    <name evidence="2" type="ORF">F6453_0841</name>
</gene>
<comment type="caution">
    <text evidence="2">The sequence shown here is derived from an EMBL/GenBank/DDBJ whole genome shotgun (WGS) entry which is preliminary data.</text>
</comment>
<sequence length="569" mass="64845">MKKLLLESMLLVSHVEKKALNLKFNPDVTLIQGDNDTGKSSVIKTLLSTFGAEPPKVHRNWKAADIASLVHFKLDQERYSIYRYRGAFSLFSGNGQLIDSYESVTNELGPALAKLFGFNLKITNRQGVQETPPPAYMLLPFYLDQDKGWSGTWCSFNNLGQYANWKQTLTSYFLGLRPDQWYALNAKIKILDQEKQEPLRQLKSIEAIELKTIKELSSIDFNIDISEFKQDIENLVTQCNNLRKAQAKYKQKISEARTEEIRLNAQIEIVAHTRDELNADYAFVQSNLENSVDCPTCGAEYENSFAERFSIAQDTETCTDLLASLRKDLARVRKEIELIHTELNDSSSKQREIDQILAKKRGKLKVKDVVDIEGKKSLLKHLKSEANEIKVRLGEYTQEQNALKESADKFDDPERRKAIIEDYGDRFERYARKLRVTGLSEHVFKNVNTSIDESGSDLPRAVLAYYFSVASLVVEGEGSFNFPLVIDAPNQQEQDQGNLSNILNFIVENRPKKSQLILGLVDDAGIEFPGDRIEFKTKYTVLKASEYPAYSKEIRQYEMAHMSGNAEPN</sequence>
<feature type="coiled-coil region" evidence="1">
    <location>
        <begin position="225"/>
        <end position="259"/>
    </location>
</feature>
<evidence type="ECO:0000313" key="3">
    <source>
        <dbReference type="Proteomes" id="UP000469950"/>
    </source>
</evidence>
<accession>A0A833JUZ5</accession>
<dbReference type="InterPro" id="IPR027417">
    <property type="entry name" value="P-loop_NTPase"/>
</dbReference>
<dbReference type="Gene3D" id="3.40.50.300">
    <property type="entry name" value="P-loop containing nucleotide triphosphate hydrolases"/>
    <property type="match status" value="1"/>
</dbReference>
<dbReference type="AlphaFoldDB" id="A0A833JUZ5"/>
<dbReference type="RefSeq" id="WP_153740078.1">
    <property type="nucleotide sequence ID" value="NZ_WBMP01000003.1"/>
</dbReference>